<sequence>MIDQAETPLKRSALLALKLFGGACWVAAYREAIKETEEQGKELLPEAAVAFNLAWEAIYSAGGIYTWKKLSLEDKAQTLVNISWLVHDVKWLRSMRRRGTSVRPAFIVLAVAYQLAFLAKLPPGEAARISALWQNLGFSGYCALVPPEKSDEHTRNFTLLRAIGTAVPTMTSGVLRGIQPKYLAPGLGCVLFDLIRLARQEGGRTSWHSRS</sequence>
<gene>
    <name evidence="1" type="ORF">GCM10010104_70910</name>
</gene>
<dbReference type="EMBL" id="BAAART010000241">
    <property type="protein sequence ID" value="GAA2263417.1"/>
    <property type="molecule type" value="Genomic_DNA"/>
</dbReference>
<dbReference type="RefSeq" id="WP_234848927.1">
    <property type="nucleotide sequence ID" value="NZ_BAAART010000241.1"/>
</dbReference>
<evidence type="ECO:0000313" key="2">
    <source>
        <dbReference type="Proteomes" id="UP001501474"/>
    </source>
</evidence>
<organism evidence="1 2">
    <name type="scientific">Streptomyces indiaensis</name>
    <dbReference type="NCBI Taxonomy" id="284033"/>
    <lineage>
        <taxon>Bacteria</taxon>
        <taxon>Bacillati</taxon>
        <taxon>Actinomycetota</taxon>
        <taxon>Actinomycetes</taxon>
        <taxon>Kitasatosporales</taxon>
        <taxon>Streptomycetaceae</taxon>
        <taxon>Streptomyces</taxon>
    </lineage>
</organism>
<comment type="caution">
    <text evidence="1">The sequence shown here is derived from an EMBL/GenBank/DDBJ whole genome shotgun (WGS) entry which is preliminary data.</text>
</comment>
<reference evidence="1 2" key="1">
    <citation type="journal article" date="2019" name="Int. J. Syst. Evol. Microbiol.">
        <title>The Global Catalogue of Microorganisms (GCM) 10K type strain sequencing project: providing services to taxonomists for standard genome sequencing and annotation.</title>
        <authorList>
            <consortium name="The Broad Institute Genomics Platform"/>
            <consortium name="The Broad Institute Genome Sequencing Center for Infectious Disease"/>
            <person name="Wu L."/>
            <person name="Ma J."/>
        </authorList>
    </citation>
    <scope>NUCLEOTIDE SEQUENCE [LARGE SCALE GENOMIC DNA]</scope>
    <source>
        <strain evidence="1 2">JCM 3053</strain>
    </source>
</reference>
<protein>
    <submittedName>
        <fullName evidence="1">Uncharacterized protein</fullName>
    </submittedName>
</protein>
<dbReference type="Proteomes" id="UP001501474">
    <property type="component" value="Unassembled WGS sequence"/>
</dbReference>
<evidence type="ECO:0000313" key="1">
    <source>
        <dbReference type="EMBL" id="GAA2263417.1"/>
    </source>
</evidence>
<name>A0ABN3EMZ5_9ACTN</name>
<proteinExistence type="predicted"/>
<accession>A0ABN3EMZ5</accession>
<keyword evidence="2" id="KW-1185">Reference proteome</keyword>